<accession>X1F374</accession>
<evidence type="ECO:0000259" key="1">
    <source>
        <dbReference type="PROSITE" id="PS51310"/>
    </source>
</evidence>
<sequence>MASNKTREPTLQEIMGKLHKIQDELKEAEGRDRVVAWIAFMA</sequence>
<feature type="non-terminal residue" evidence="2">
    <location>
        <position position="42"/>
    </location>
</feature>
<proteinExistence type="predicted"/>
<dbReference type="EMBL" id="BART01039837">
    <property type="protein sequence ID" value="GAH23834.1"/>
    <property type="molecule type" value="Genomic_DNA"/>
</dbReference>
<dbReference type="InterPro" id="IPR017899">
    <property type="entry name" value="VPS28_C"/>
</dbReference>
<organism evidence="2">
    <name type="scientific">marine sediment metagenome</name>
    <dbReference type="NCBI Taxonomy" id="412755"/>
    <lineage>
        <taxon>unclassified sequences</taxon>
        <taxon>metagenomes</taxon>
        <taxon>ecological metagenomes</taxon>
    </lineage>
</organism>
<reference evidence="2" key="1">
    <citation type="journal article" date="2014" name="Front. Microbiol.">
        <title>High frequency of phylogenetically diverse reductive dehalogenase-homologous genes in deep subseafloor sedimentary metagenomes.</title>
        <authorList>
            <person name="Kawai M."/>
            <person name="Futagami T."/>
            <person name="Toyoda A."/>
            <person name="Takaki Y."/>
            <person name="Nishi S."/>
            <person name="Hori S."/>
            <person name="Arai W."/>
            <person name="Tsubouchi T."/>
            <person name="Morono Y."/>
            <person name="Uchiyama I."/>
            <person name="Ito T."/>
            <person name="Fujiyama A."/>
            <person name="Inagaki F."/>
            <person name="Takami H."/>
        </authorList>
    </citation>
    <scope>NUCLEOTIDE SEQUENCE</scope>
    <source>
        <strain evidence="2">Expedition CK06-06</strain>
    </source>
</reference>
<evidence type="ECO:0000313" key="2">
    <source>
        <dbReference type="EMBL" id="GAH23834.1"/>
    </source>
</evidence>
<feature type="domain" description="VPS28 C-terminal" evidence="1">
    <location>
        <begin position="1"/>
        <end position="42"/>
    </location>
</feature>
<comment type="caution">
    <text evidence="2">The sequence shown here is derived from an EMBL/GenBank/DDBJ whole genome shotgun (WGS) entry which is preliminary data.</text>
</comment>
<gene>
    <name evidence="2" type="ORF">S01H4_65230</name>
</gene>
<name>X1F374_9ZZZZ</name>
<dbReference type="PROSITE" id="PS51310">
    <property type="entry name" value="VPS28_C"/>
    <property type="match status" value="1"/>
</dbReference>
<dbReference type="AlphaFoldDB" id="X1F374"/>
<protein>
    <recommendedName>
        <fullName evidence="1">VPS28 C-terminal domain-containing protein</fullName>
    </recommendedName>
</protein>